<name>A0A172YGK6_9GAMM</name>
<dbReference type="AlphaFoldDB" id="A0A172YGK6"/>
<keyword evidence="3" id="KW-1185">Reference proteome</keyword>
<dbReference type="RefSeq" id="WP_064123300.1">
    <property type="nucleotide sequence ID" value="NZ_CP015243.1"/>
</dbReference>
<keyword evidence="1" id="KW-0472">Membrane</keyword>
<dbReference type="EMBL" id="CP015243">
    <property type="protein sequence ID" value="ANF58419.1"/>
    <property type="molecule type" value="Genomic_DNA"/>
</dbReference>
<feature type="transmembrane region" description="Helical" evidence="1">
    <location>
        <begin position="71"/>
        <end position="92"/>
    </location>
</feature>
<keyword evidence="1" id="KW-0812">Transmembrane</keyword>
<dbReference type="Proteomes" id="UP000077875">
    <property type="component" value="Chromosome"/>
</dbReference>
<sequence length="96" mass="10576">MLATLIWIVIFALVTFFALKTWDGAFGSAVKRYAPEVVAPDEDSEFIDRYVWSIAAGILVATLVLNPLSMIITLVLVAVIAFVIGLLLRWALSKVH</sequence>
<evidence type="ECO:0000256" key="1">
    <source>
        <dbReference type="SAM" id="Phobius"/>
    </source>
</evidence>
<organism evidence="2 3">
    <name type="scientific">Halotalea alkalilenta</name>
    <dbReference type="NCBI Taxonomy" id="376489"/>
    <lineage>
        <taxon>Bacteria</taxon>
        <taxon>Pseudomonadati</taxon>
        <taxon>Pseudomonadota</taxon>
        <taxon>Gammaproteobacteria</taxon>
        <taxon>Oceanospirillales</taxon>
        <taxon>Halomonadaceae</taxon>
        <taxon>Halotalea</taxon>
    </lineage>
</organism>
<reference evidence="2 3" key="1">
    <citation type="submission" date="2016-04" db="EMBL/GenBank/DDBJ databases">
        <title>Complete Genome Sequence of Halotalea alkalilenta IHB B 13600.</title>
        <authorList>
            <person name="Swarnkar M.K."/>
            <person name="Sharma A."/>
            <person name="Kaushal K."/>
            <person name="Soni R."/>
            <person name="Rana S."/>
            <person name="Singh A.K."/>
            <person name="Gulati A."/>
        </authorList>
    </citation>
    <scope>NUCLEOTIDE SEQUENCE [LARGE SCALE GENOMIC DNA]</scope>
    <source>
        <strain evidence="2 3">IHB B 13600</strain>
    </source>
</reference>
<evidence type="ECO:0000313" key="3">
    <source>
        <dbReference type="Proteomes" id="UP000077875"/>
    </source>
</evidence>
<dbReference type="KEGG" id="haa:A5892_13850"/>
<evidence type="ECO:0008006" key="4">
    <source>
        <dbReference type="Google" id="ProtNLM"/>
    </source>
</evidence>
<accession>A0A172YGK6</accession>
<protein>
    <recommendedName>
        <fullName evidence="4">DUF3784 domain-containing protein</fullName>
    </recommendedName>
</protein>
<keyword evidence="1" id="KW-1133">Transmembrane helix</keyword>
<evidence type="ECO:0000313" key="2">
    <source>
        <dbReference type="EMBL" id="ANF58419.1"/>
    </source>
</evidence>
<gene>
    <name evidence="2" type="ORF">A5892_13850</name>
</gene>
<dbReference type="STRING" id="376489.A5892_13850"/>
<proteinExistence type="predicted"/>